<proteinExistence type="predicted"/>
<feature type="compositionally biased region" description="Basic residues" evidence="1">
    <location>
        <begin position="151"/>
        <end position="161"/>
    </location>
</feature>
<dbReference type="Proteomes" id="UP000000321">
    <property type="component" value="Unassembled WGS sequence"/>
</dbReference>
<gene>
    <name evidence="2" type="ORF">SI859A1_01591</name>
</gene>
<feature type="region of interest" description="Disordered" evidence="1">
    <location>
        <begin position="115"/>
        <end position="212"/>
    </location>
</feature>
<protein>
    <submittedName>
        <fullName evidence="2">Uncharacterized protein</fullName>
    </submittedName>
</protein>
<evidence type="ECO:0000313" key="3">
    <source>
        <dbReference type="Proteomes" id="UP000000321"/>
    </source>
</evidence>
<comment type="caution">
    <text evidence="2">The sequence shown here is derived from an EMBL/GenBank/DDBJ whole genome shotgun (WGS) entry which is preliminary data.</text>
</comment>
<name>Q1YI92_AURMS</name>
<feature type="compositionally biased region" description="Low complexity" evidence="1">
    <location>
        <begin position="84"/>
        <end position="98"/>
    </location>
</feature>
<organism evidence="2 3">
    <name type="scientific">Aurantimonas manganoxydans (strain ATCC BAA-1229 / DSM 21871 / SI85-9A1)</name>
    <dbReference type="NCBI Taxonomy" id="287752"/>
    <lineage>
        <taxon>Bacteria</taxon>
        <taxon>Pseudomonadati</taxon>
        <taxon>Pseudomonadota</taxon>
        <taxon>Alphaproteobacteria</taxon>
        <taxon>Hyphomicrobiales</taxon>
        <taxon>Aurantimonadaceae</taxon>
        <taxon>Aurantimonas</taxon>
    </lineage>
</organism>
<evidence type="ECO:0000313" key="2">
    <source>
        <dbReference type="EMBL" id="EAS50225.1"/>
    </source>
</evidence>
<dbReference type="AlphaFoldDB" id="Q1YI92"/>
<feature type="compositionally biased region" description="Basic and acidic residues" evidence="1">
    <location>
        <begin position="141"/>
        <end position="150"/>
    </location>
</feature>
<dbReference type="BioCyc" id="AURANTIMONAS:SI859A1_01591-MONOMER"/>
<reference evidence="2 3" key="1">
    <citation type="journal article" date="2008" name="Appl. Environ. Microbiol.">
        <title>Genomic insights into Mn(II) oxidation by the marine alphaproteobacterium Aurantimonas sp. strain SI85-9A1.</title>
        <authorList>
            <person name="Dick G.J."/>
            <person name="Podell S."/>
            <person name="Johnson H.A."/>
            <person name="Rivera-Espinoza Y."/>
            <person name="Bernier-Latmani R."/>
            <person name="McCarthy J.K."/>
            <person name="Torpey J.W."/>
            <person name="Clement B.G."/>
            <person name="Gaasterland T."/>
            <person name="Tebo B.M."/>
        </authorList>
    </citation>
    <scope>NUCLEOTIDE SEQUENCE [LARGE SCALE GENOMIC DNA]</scope>
    <source>
        <strain evidence="2 3">SI85-9A1</strain>
    </source>
</reference>
<evidence type="ECO:0000256" key="1">
    <source>
        <dbReference type="SAM" id="MobiDB-lite"/>
    </source>
</evidence>
<dbReference type="HOGENOM" id="CLU_1298605_0_0_5"/>
<accession>Q1YI92</accession>
<feature type="compositionally biased region" description="Basic and acidic residues" evidence="1">
    <location>
        <begin position="1"/>
        <end position="12"/>
    </location>
</feature>
<keyword evidence="3" id="KW-1185">Reference proteome</keyword>
<feature type="region of interest" description="Disordered" evidence="1">
    <location>
        <begin position="64"/>
        <end position="100"/>
    </location>
</feature>
<dbReference type="EMBL" id="AAPJ01000003">
    <property type="protein sequence ID" value="EAS50225.1"/>
    <property type="molecule type" value="Genomic_DNA"/>
</dbReference>
<feature type="region of interest" description="Disordered" evidence="1">
    <location>
        <begin position="1"/>
        <end position="26"/>
    </location>
</feature>
<feature type="compositionally biased region" description="Basic and acidic residues" evidence="1">
    <location>
        <begin position="67"/>
        <end position="77"/>
    </location>
</feature>
<sequence>MTRRKGDAERAPRRAGSFRSPGNARFRTRRRGIIECRMVAVRSRKCRTPMARAAAFARASGRFSRGLRREGHSRKADPGVGLFSHLSHSSHQQSSSASEAGVGIIDRQTRLEADDVTGTLDDPGGSLQGGHGGRLSPSGQCDEHAGDRLRIRAGRSARGRSRLPWMHERPAGTAVLRPRHRLSRAAASPQARVSARRPRIGIATRGPDDQRP</sequence>